<dbReference type="EMBL" id="JAHQIW010001998">
    <property type="protein sequence ID" value="KAJ1354215.1"/>
    <property type="molecule type" value="Genomic_DNA"/>
</dbReference>
<gene>
    <name evidence="1" type="ORF">KIN20_011090</name>
</gene>
<accession>A0AAD5MAI0</accession>
<protein>
    <submittedName>
        <fullName evidence="1">Uncharacterized protein</fullName>
    </submittedName>
</protein>
<reference evidence="1" key="1">
    <citation type="submission" date="2021-06" db="EMBL/GenBank/DDBJ databases">
        <title>Parelaphostrongylus tenuis whole genome reference sequence.</title>
        <authorList>
            <person name="Garwood T.J."/>
            <person name="Larsen P.A."/>
            <person name="Fountain-Jones N.M."/>
            <person name="Garbe J.R."/>
            <person name="Macchietto M.G."/>
            <person name="Kania S.A."/>
            <person name="Gerhold R.W."/>
            <person name="Richards J.E."/>
            <person name="Wolf T.M."/>
        </authorList>
    </citation>
    <scope>NUCLEOTIDE SEQUENCE</scope>
    <source>
        <strain evidence="1">MNPRO001-30</strain>
        <tissue evidence="1">Meninges</tissue>
    </source>
</reference>
<dbReference type="Proteomes" id="UP001196413">
    <property type="component" value="Unassembled WGS sequence"/>
</dbReference>
<sequence>MNVDFQSYSLHFRVPPVATWPATAAMLMVYAQPQTWGRERINNRSDSCSEL</sequence>
<organism evidence="1 2">
    <name type="scientific">Parelaphostrongylus tenuis</name>
    <name type="common">Meningeal worm</name>
    <dbReference type="NCBI Taxonomy" id="148309"/>
    <lineage>
        <taxon>Eukaryota</taxon>
        <taxon>Metazoa</taxon>
        <taxon>Ecdysozoa</taxon>
        <taxon>Nematoda</taxon>
        <taxon>Chromadorea</taxon>
        <taxon>Rhabditida</taxon>
        <taxon>Rhabditina</taxon>
        <taxon>Rhabditomorpha</taxon>
        <taxon>Strongyloidea</taxon>
        <taxon>Metastrongylidae</taxon>
        <taxon>Parelaphostrongylus</taxon>
    </lineage>
</organism>
<evidence type="ECO:0000313" key="2">
    <source>
        <dbReference type="Proteomes" id="UP001196413"/>
    </source>
</evidence>
<evidence type="ECO:0000313" key="1">
    <source>
        <dbReference type="EMBL" id="KAJ1354215.1"/>
    </source>
</evidence>
<dbReference type="AlphaFoldDB" id="A0AAD5MAI0"/>
<keyword evidence="2" id="KW-1185">Reference proteome</keyword>
<name>A0AAD5MAI0_PARTN</name>
<proteinExistence type="predicted"/>
<comment type="caution">
    <text evidence="1">The sequence shown here is derived from an EMBL/GenBank/DDBJ whole genome shotgun (WGS) entry which is preliminary data.</text>
</comment>